<reference evidence="3 4" key="1">
    <citation type="submission" date="2019-09" db="EMBL/GenBank/DDBJ databases">
        <authorList>
            <person name="Park J.-S."/>
            <person name="Choi H.-J."/>
        </authorList>
    </citation>
    <scope>NUCLEOTIDE SEQUENCE [LARGE SCALE GENOMIC DNA]</scope>
    <source>
        <strain evidence="3 4">176SS1-4</strain>
    </source>
</reference>
<feature type="coiled-coil region" evidence="1">
    <location>
        <begin position="338"/>
        <end position="376"/>
    </location>
</feature>
<dbReference type="PROSITE" id="PS51257">
    <property type="entry name" value="PROKAR_LIPOPROTEIN"/>
    <property type="match status" value="1"/>
</dbReference>
<feature type="region of interest" description="Disordered" evidence="2">
    <location>
        <begin position="49"/>
        <end position="68"/>
    </location>
</feature>
<evidence type="ECO:0000256" key="2">
    <source>
        <dbReference type="SAM" id="MobiDB-lite"/>
    </source>
</evidence>
<protein>
    <submittedName>
        <fullName evidence="3">TolC family protein</fullName>
    </submittedName>
</protein>
<comment type="caution">
    <text evidence="3">The sequence shown here is derived from an EMBL/GenBank/DDBJ whole genome shotgun (WGS) entry which is preliminary data.</text>
</comment>
<name>A0A5J5GJL4_9RHOB</name>
<proteinExistence type="predicted"/>
<keyword evidence="4" id="KW-1185">Reference proteome</keyword>
<dbReference type="GO" id="GO:0015562">
    <property type="term" value="F:efflux transmembrane transporter activity"/>
    <property type="evidence" value="ECO:0007669"/>
    <property type="project" value="InterPro"/>
</dbReference>
<dbReference type="Proteomes" id="UP000326554">
    <property type="component" value="Unassembled WGS sequence"/>
</dbReference>
<sequence>MRHEGQNGRSLAALFAALVLAGCGGGGEEARSGGGPVEVTRSAFGVLGRDETPRADEAPALDPAMQDGSTSETISALLARRSVLAPGPLRQVADAVLAANSRSAEAELRAAALRSEAAQRNWLPRIGPQVSLTSLGAVASSLLLDAVLYDHGGRVAERDYARADVEVAAVRLAQDTNVRVLTALELYLEAEAARGRAAVTEAALVRMRRFDHVMEERMAAGVSDRADRQVVGQKLSRMEAELATDREVAATALAELQAMAAGPVGGLSGLSPVSEPPPGTAPLSVLKAEAEAQRAEAEARVARAGQLPGVGAGADLAGGSGGLTAGGEGFGLGTRARMQAIDAAREAAQGELAEARETAARELGQMTGRLASAERRATEAADLARQAGETWRLQQAQFEAGRKSVTEVIGAFEATVRAEREAVTAAREAQLLRLRLAARAGVLVDGERM</sequence>
<evidence type="ECO:0000313" key="4">
    <source>
        <dbReference type="Proteomes" id="UP000326554"/>
    </source>
</evidence>
<dbReference type="RefSeq" id="WP_150445226.1">
    <property type="nucleotide sequence ID" value="NZ_VYQE01000003.1"/>
</dbReference>
<gene>
    <name evidence="3" type="ORF">F3S47_10525</name>
</gene>
<organism evidence="3 4">
    <name type="scientific">Histidinibacterium aquaticum</name>
    <dbReference type="NCBI Taxonomy" id="2613962"/>
    <lineage>
        <taxon>Bacteria</taxon>
        <taxon>Pseudomonadati</taxon>
        <taxon>Pseudomonadota</taxon>
        <taxon>Alphaproteobacteria</taxon>
        <taxon>Rhodobacterales</taxon>
        <taxon>Paracoccaceae</taxon>
        <taxon>Histidinibacterium</taxon>
    </lineage>
</organism>
<dbReference type="SUPFAM" id="SSF56954">
    <property type="entry name" value="Outer membrane efflux proteins (OEP)"/>
    <property type="match status" value="1"/>
</dbReference>
<dbReference type="EMBL" id="VYQE01000003">
    <property type="protein sequence ID" value="KAA9007943.1"/>
    <property type="molecule type" value="Genomic_DNA"/>
</dbReference>
<dbReference type="Gene3D" id="1.20.1600.10">
    <property type="entry name" value="Outer membrane efflux proteins (OEP)"/>
    <property type="match status" value="1"/>
</dbReference>
<keyword evidence="1" id="KW-0175">Coiled coil</keyword>
<accession>A0A5J5GJL4</accession>
<evidence type="ECO:0000313" key="3">
    <source>
        <dbReference type="EMBL" id="KAA9007943.1"/>
    </source>
</evidence>
<dbReference type="AlphaFoldDB" id="A0A5J5GJL4"/>
<evidence type="ECO:0000256" key="1">
    <source>
        <dbReference type="SAM" id="Coils"/>
    </source>
</evidence>